<keyword evidence="1" id="KW-0234">DNA repair</keyword>
<feature type="domain" description="DNA helicase Pif1-like DEAD-box helicase" evidence="2">
    <location>
        <begin position="1"/>
        <end position="160"/>
    </location>
</feature>
<dbReference type="InterPro" id="IPR027417">
    <property type="entry name" value="P-loop_NTPase"/>
</dbReference>
<accession>A0A453RSX5</accession>
<reference evidence="3" key="5">
    <citation type="journal article" date="2021" name="G3 (Bethesda)">
        <title>Aegilops tauschii genome assembly Aet v5.0 features greater sequence contiguity and improved annotation.</title>
        <authorList>
            <person name="Wang L."/>
            <person name="Zhu T."/>
            <person name="Rodriguez J.C."/>
            <person name="Deal K.R."/>
            <person name="Dubcovsky J."/>
            <person name="McGuire P.E."/>
            <person name="Lux T."/>
            <person name="Spannagl M."/>
            <person name="Mayer K.F.X."/>
            <person name="Baldrich P."/>
            <person name="Meyers B.C."/>
            <person name="Huo N."/>
            <person name="Gu Y.Q."/>
            <person name="Zhou H."/>
            <person name="Devos K.M."/>
            <person name="Bennetzen J.L."/>
            <person name="Unver T."/>
            <person name="Budak H."/>
            <person name="Gulick P.J."/>
            <person name="Galiba G."/>
            <person name="Kalapos B."/>
            <person name="Nelson D.R."/>
            <person name="Li P."/>
            <person name="You F.M."/>
            <person name="Luo M.C."/>
            <person name="Dvorak J."/>
        </authorList>
    </citation>
    <scope>NUCLEOTIDE SEQUENCE [LARGE SCALE GENOMIC DNA]</scope>
    <source>
        <strain evidence="3">cv. AL8/78</strain>
    </source>
</reference>
<reference evidence="4" key="1">
    <citation type="journal article" date="2014" name="Science">
        <title>Ancient hybridizations among the ancestral genomes of bread wheat.</title>
        <authorList>
            <consortium name="International Wheat Genome Sequencing Consortium,"/>
            <person name="Marcussen T."/>
            <person name="Sandve S.R."/>
            <person name="Heier L."/>
            <person name="Spannagl M."/>
            <person name="Pfeifer M."/>
            <person name="Jakobsen K.S."/>
            <person name="Wulff B.B."/>
            <person name="Steuernagel B."/>
            <person name="Mayer K.F."/>
            <person name="Olsen O.A."/>
        </authorList>
    </citation>
    <scope>NUCLEOTIDE SEQUENCE [LARGE SCALE GENOMIC DNA]</scope>
    <source>
        <strain evidence="4">cv. AL8/78</strain>
    </source>
</reference>
<dbReference type="GO" id="GO:0006281">
    <property type="term" value="P:DNA repair"/>
    <property type="evidence" value="ECO:0007669"/>
    <property type="project" value="UniProtKB-KW"/>
</dbReference>
<evidence type="ECO:0000313" key="3">
    <source>
        <dbReference type="EnsemblPlants" id="AET7Gv20688300.81"/>
    </source>
</evidence>
<dbReference type="GO" id="GO:0005524">
    <property type="term" value="F:ATP binding"/>
    <property type="evidence" value="ECO:0007669"/>
    <property type="project" value="UniProtKB-KW"/>
</dbReference>
<dbReference type="GO" id="GO:0016887">
    <property type="term" value="F:ATP hydrolysis activity"/>
    <property type="evidence" value="ECO:0007669"/>
    <property type="project" value="RHEA"/>
</dbReference>
<comment type="cofactor">
    <cofactor evidence="1">
        <name>Mg(2+)</name>
        <dbReference type="ChEBI" id="CHEBI:18420"/>
    </cofactor>
</comment>
<dbReference type="PANTHER" id="PTHR10492">
    <property type="match status" value="1"/>
</dbReference>
<reference evidence="4" key="2">
    <citation type="journal article" date="2017" name="Nat. Plants">
        <title>The Aegilops tauschii genome reveals multiple impacts of transposons.</title>
        <authorList>
            <person name="Zhao G."/>
            <person name="Zou C."/>
            <person name="Li K."/>
            <person name="Wang K."/>
            <person name="Li T."/>
            <person name="Gao L."/>
            <person name="Zhang X."/>
            <person name="Wang H."/>
            <person name="Yang Z."/>
            <person name="Liu X."/>
            <person name="Jiang W."/>
            <person name="Mao L."/>
            <person name="Kong X."/>
            <person name="Jiao Y."/>
            <person name="Jia J."/>
        </authorList>
    </citation>
    <scope>NUCLEOTIDE SEQUENCE [LARGE SCALE GENOMIC DNA]</scope>
    <source>
        <strain evidence="4">cv. AL8/78</strain>
    </source>
</reference>
<dbReference type="GO" id="GO:0006310">
    <property type="term" value="P:DNA recombination"/>
    <property type="evidence" value="ECO:0007669"/>
    <property type="project" value="UniProtKB-KW"/>
</dbReference>
<evidence type="ECO:0000256" key="1">
    <source>
        <dbReference type="RuleBase" id="RU363044"/>
    </source>
</evidence>
<keyword evidence="1" id="KW-0227">DNA damage</keyword>
<reference evidence="3" key="4">
    <citation type="submission" date="2019-03" db="UniProtKB">
        <authorList>
            <consortium name="EnsemblPlants"/>
        </authorList>
    </citation>
    <scope>IDENTIFICATION</scope>
</reference>
<sequence length="162" mass="18205">SLRSQGKIALAVESSGIASLLLPGGRTPHSRFKIPLEISENSTCTIKKNTHLVELIQNTSLIVWDEAPMNHRYCFEALDRTLRDIMSDTRPNAEDMQFGGITVVLGGDFWQTLPVIKNATKQQILKSCIVNSYLWNKCTLLQLNENMRLTSGCLSISRREEL</sequence>
<dbReference type="GO" id="GO:0043139">
    <property type="term" value="F:5'-3' DNA helicase activity"/>
    <property type="evidence" value="ECO:0007669"/>
    <property type="project" value="UniProtKB-EC"/>
</dbReference>
<keyword evidence="1" id="KW-0347">Helicase</keyword>
<dbReference type="Gramene" id="AET7Gv20688300.81">
    <property type="protein sequence ID" value="AET7Gv20688300.81"/>
    <property type="gene ID" value="AET7Gv20688300"/>
</dbReference>
<evidence type="ECO:0000313" key="4">
    <source>
        <dbReference type="Proteomes" id="UP000015105"/>
    </source>
</evidence>
<dbReference type="SUPFAM" id="SSF52540">
    <property type="entry name" value="P-loop containing nucleoside triphosphate hydrolases"/>
    <property type="match status" value="1"/>
</dbReference>
<protein>
    <recommendedName>
        <fullName evidence="1">ATP-dependent DNA helicase</fullName>
        <ecNumber evidence="1">5.6.2.3</ecNumber>
    </recommendedName>
</protein>
<reference evidence="3" key="3">
    <citation type="journal article" date="2017" name="Nature">
        <title>Genome sequence of the progenitor of the wheat D genome Aegilops tauschii.</title>
        <authorList>
            <person name="Luo M.C."/>
            <person name="Gu Y.Q."/>
            <person name="Puiu D."/>
            <person name="Wang H."/>
            <person name="Twardziok S.O."/>
            <person name="Deal K.R."/>
            <person name="Huo N."/>
            <person name="Zhu T."/>
            <person name="Wang L."/>
            <person name="Wang Y."/>
            <person name="McGuire P.E."/>
            <person name="Liu S."/>
            <person name="Long H."/>
            <person name="Ramasamy R.K."/>
            <person name="Rodriguez J.C."/>
            <person name="Van S.L."/>
            <person name="Yuan L."/>
            <person name="Wang Z."/>
            <person name="Xia Z."/>
            <person name="Xiao L."/>
            <person name="Anderson O.D."/>
            <person name="Ouyang S."/>
            <person name="Liang Y."/>
            <person name="Zimin A.V."/>
            <person name="Pertea G."/>
            <person name="Qi P."/>
            <person name="Bennetzen J.L."/>
            <person name="Dai X."/>
            <person name="Dawson M.W."/>
            <person name="Muller H.G."/>
            <person name="Kugler K."/>
            <person name="Rivarola-Duarte L."/>
            <person name="Spannagl M."/>
            <person name="Mayer K.F.X."/>
            <person name="Lu F.H."/>
            <person name="Bevan M.W."/>
            <person name="Leroy P."/>
            <person name="Li P."/>
            <person name="You F.M."/>
            <person name="Sun Q."/>
            <person name="Liu Z."/>
            <person name="Lyons E."/>
            <person name="Wicker T."/>
            <person name="Salzberg S.L."/>
            <person name="Devos K.M."/>
            <person name="Dvorak J."/>
        </authorList>
    </citation>
    <scope>NUCLEOTIDE SEQUENCE [LARGE SCALE GENOMIC DNA]</scope>
    <source>
        <strain evidence="3">cv. AL8/78</strain>
    </source>
</reference>
<dbReference type="Gene3D" id="3.40.50.300">
    <property type="entry name" value="P-loop containing nucleotide triphosphate hydrolases"/>
    <property type="match status" value="1"/>
</dbReference>
<proteinExistence type="inferred from homology"/>
<keyword evidence="1" id="KW-0067">ATP-binding</keyword>
<comment type="catalytic activity">
    <reaction evidence="1">
        <text>ATP + H2O = ADP + phosphate + H(+)</text>
        <dbReference type="Rhea" id="RHEA:13065"/>
        <dbReference type="ChEBI" id="CHEBI:15377"/>
        <dbReference type="ChEBI" id="CHEBI:15378"/>
        <dbReference type="ChEBI" id="CHEBI:30616"/>
        <dbReference type="ChEBI" id="CHEBI:43474"/>
        <dbReference type="ChEBI" id="CHEBI:456216"/>
        <dbReference type="EC" id="5.6.2.3"/>
    </reaction>
</comment>
<keyword evidence="4" id="KW-1185">Reference proteome</keyword>
<dbReference type="PANTHER" id="PTHR10492:SF57">
    <property type="entry name" value="ATP-DEPENDENT DNA HELICASE"/>
    <property type="match status" value="1"/>
</dbReference>
<dbReference type="GO" id="GO:0000723">
    <property type="term" value="P:telomere maintenance"/>
    <property type="evidence" value="ECO:0007669"/>
    <property type="project" value="InterPro"/>
</dbReference>
<name>A0A453RSX5_AEGTS</name>
<organism evidence="3 4">
    <name type="scientific">Aegilops tauschii subsp. strangulata</name>
    <name type="common">Goatgrass</name>
    <dbReference type="NCBI Taxonomy" id="200361"/>
    <lineage>
        <taxon>Eukaryota</taxon>
        <taxon>Viridiplantae</taxon>
        <taxon>Streptophyta</taxon>
        <taxon>Embryophyta</taxon>
        <taxon>Tracheophyta</taxon>
        <taxon>Spermatophyta</taxon>
        <taxon>Magnoliopsida</taxon>
        <taxon>Liliopsida</taxon>
        <taxon>Poales</taxon>
        <taxon>Poaceae</taxon>
        <taxon>BOP clade</taxon>
        <taxon>Pooideae</taxon>
        <taxon>Triticodae</taxon>
        <taxon>Triticeae</taxon>
        <taxon>Triticinae</taxon>
        <taxon>Aegilops</taxon>
    </lineage>
</organism>
<dbReference type="Proteomes" id="UP000015105">
    <property type="component" value="Chromosome 7D"/>
</dbReference>
<keyword evidence="1" id="KW-0378">Hydrolase</keyword>
<dbReference type="Pfam" id="PF05970">
    <property type="entry name" value="PIF1"/>
    <property type="match status" value="1"/>
</dbReference>
<evidence type="ECO:0000259" key="2">
    <source>
        <dbReference type="Pfam" id="PF05970"/>
    </source>
</evidence>
<dbReference type="EnsemblPlants" id="AET7Gv20688300.81">
    <property type="protein sequence ID" value="AET7Gv20688300.81"/>
    <property type="gene ID" value="AET7Gv20688300"/>
</dbReference>
<dbReference type="AlphaFoldDB" id="A0A453RSX5"/>
<dbReference type="EC" id="5.6.2.3" evidence="1"/>
<keyword evidence="1" id="KW-0547">Nucleotide-binding</keyword>
<keyword evidence="1" id="KW-0233">DNA recombination</keyword>
<dbReference type="InterPro" id="IPR010285">
    <property type="entry name" value="DNA_helicase_pif1-like_DEAD"/>
</dbReference>
<comment type="similarity">
    <text evidence="1">Belongs to the helicase family.</text>
</comment>